<dbReference type="Gramene" id="Solyc02g077890.3.1">
    <property type="protein sequence ID" value="Solyc02g077890.3.1"/>
    <property type="gene ID" value="Solyc02g077890.3"/>
</dbReference>
<protein>
    <submittedName>
        <fullName evidence="2">Uncharacterized protein</fullName>
    </submittedName>
</protein>
<feature type="region of interest" description="Disordered" evidence="1">
    <location>
        <begin position="226"/>
        <end position="322"/>
    </location>
</feature>
<evidence type="ECO:0000313" key="3">
    <source>
        <dbReference type="Proteomes" id="UP000004994"/>
    </source>
</evidence>
<feature type="region of interest" description="Disordered" evidence="1">
    <location>
        <begin position="1"/>
        <end position="51"/>
    </location>
</feature>
<dbReference type="AlphaFoldDB" id="A0A3Q7FQK5"/>
<dbReference type="STRING" id="4081.A0A3Q7FQK5"/>
<accession>A0A3Q7FQK5</accession>
<organism evidence="2">
    <name type="scientific">Solanum lycopersicum</name>
    <name type="common">Tomato</name>
    <name type="synonym">Lycopersicon esculentum</name>
    <dbReference type="NCBI Taxonomy" id="4081"/>
    <lineage>
        <taxon>Eukaryota</taxon>
        <taxon>Viridiplantae</taxon>
        <taxon>Streptophyta</taxon>
        <taxon>Embryophyta</taxon>
        <taxon>Tracheophyta</taxon>
        <taxon>Spermatophyta</taxon>
        <taxon>Magnoliopsida</taxon>
        <taxon>eudicotyledons</taxon>
        <taxon>Gunneridae</taxon>
        <taxon>Pentapetalae</taxon>
        <taxon>asterids</taxon>
        <taxon>lamiids</taxon>
        <taxon>Solanales</taxon>
        <taxon>Solanaceae</taxon>
        <taxon>Solanoideae</taxon>
        <taxon>Solaneae</taxon>
        <taxon>Solanum</taxon>
        <taxon>Solanum subgen. Lycopersicon</taxon>
    </lineage>
</organism>
<feature type="compositionally biased region" description="Low complexity" evidence="1">
    <location>
        <begin position="241"/>
        <end position="255"/>
    </location>
</feature>
<name>A0A3Q7FQK5_SOLLC</name>
<feature type="compositionally biased region" description="Acidic residues" evidence="1">
    <location>
        <begin position="33"/>
        <end position="44"/>
    </location>
</feature>
<dbReference type="InParanoid" id="A0A3Q7FQK5"/>
<sequence length="538" mass="60394">MPAQKRPYETSPTPPPPDEKDDDSLKGNQNHDEDADDSGGEDSDGTTCSSGGEKDDIYMMLLAPNFMTSSSFERFITVRLSEIRKESWICLKRMSQQDTSSVTPPYQIQHFKKPTKMHASYGRPEQLWNVCIDFAENALTSLCEWDLRSNKCLLIQLSMSTIFRNNECPACRTHCASRRSLRDDPNYDALIAFLYPDIDKFEEEEFAFHEEDKALNKQIQASIAQTSQRQSEALGRKRSARAAAFTRRSQGNYRNLRGRRNYQGAEHHISDEEEDGNHDVGKDSSSADERSIEVKPKRQKKRAGRPSQASAASEENDAETNQESFGACSGLIRCSEILAWGKGGMRSNNRHGGLGGGIGKVSRNSRVSKLIASLSRSDEYEGKVQQTNTSSYWMFSFLSPSLDARLMLVSFSEEDIPSLQRPYLSCQPTMEVKHLRQYVAQQTSIEVGEIDIVLIKEKNPTDNPSSSDIMAISKPIVGDPSKAEIQTVEEHQTLGEIQETFGLNQRNLILAYQRKAKNGTDHDEVKGDNVILAIQNII</sequence>
<reference evidence="2" key="1">
    <citation type="journal article" date="2012" name="Nature">
        <title>The tomato genome sequence provides insights into fleshy fruit evolution.</title>
        <authorList>
            <consortium name="Tomato Genome Consortium"/>
        </authorList>
    </citation>
    <scope>NUCLEOTIDE SEQUENCE [LARGE SCALE GENOMIC DNA]</scope>
    <source>
        <strain evidence="2">cv. Heinz 1706</strain>
    </source>
</reference>
<dbReference type="PANTHER" id="PTHR46537">
    <property type="entry name" value="OS11G0578200 PROTEIN"/>
    <property type="match status" value="1"/>
</dbReference>
<feature type="compositionally biased region" description="Basic and acidic residues" evidence="1">
    <location>
        <begin position="277"/>
        <end position="296"/>
    </location>
</feature>
<feature type="compositionally biased region" description="Basic and acidic residues" evidence="1">
    <location>
        <begin position="23"/>
        <end position="32"/>
    </location>
</feature>
<evidence type="ECO:0000256" key="1">
    <source>
        <dbReference type="SAM" id="MobiDB-lite"/>
    </source>
</evidence>
<keyword evidence="3" id="KW-1185">Reference proteome</keyword>
<proteinExistence type="predicted"/>
<dbReference type="Proteomes" id="UP000004994">
    <property type="component" value="Chromosome 2"/>
</dbReference>
<dbReference type="EnsemblPlants" id="Solyc02g077890.3.1">
    <property type="protein sequence ID" value="Solyc02g077890.3.1"/>
    <property type="gene ID" value="Solyc02g077890.3"/>
</dbReference>
<dbReference type="PaxDb" id="4081-Solyc02g077890.2.1"/>
<dbReference type="PANTHER" id="PTHR46537:SF3">
    <property type="entry name" value="E3 UBIQUITIN-PROTEIN LIGASE RING1A"/>
    <property type="match status" value="1"/>
</dbReference>
<dbReference type="InterPro" id="IPR044592">
    <property type="entry name" value="RING1A/B"/>
</dbReference>
<evidence type="ECO:0000313" key="2">
    <source>
        <dbReference type="EnsemblPlants" id="Solyc02g077890.3.1"/>
    </source>
</evidence>
<reference evidence="2" key="2">
    <citation type="submission" date="2019-01" db="UniProtKB">
        <authorList>
            <consortium name="EnsemblPlants"/>
        </authorList>
    </citation>
    <scope>IDENTIFICATION</scope>
    <source>
        <strain evidence="2">cv. Heinz 1706</strain>
    </source>
</reference>